<feature type="transmembrane region" description="Helical" evidence="1">
    <location>
        <begin position="376"/>
        <end position="396"/>
    </location>
</feature>
<accession>A0A918SK29</accession>
<organism evidence="2 3">
    <name type="scientific">Salinimicrobium marinum</name>
    <dbReference type="NCBI Taxonomy" id="680283"/>
    <lineage>
        <taxon>Bacteria</taxon>
        <taxon>Pseudomonadati</taxon>
        <taxon>Bacteroidota</taxon>
        <taxon>Flavobacteriia</taxon>
        <taxon>Flavobacteriales</taxon>
        <taxon>Flavobacteriaceae</taxon>
        <taxon>Salinimicrobium</taxon>
    </lineage>
</organism>
<feature type="transmembrane region" description="Helical" evidence="1">
    <location>
        <begin position="432"/>
        <end position="448"/>
    </location>
</feature>
<keyword evidence="1" id="KW-0812">Transmembrane</keyword>
<feature type="transmembrane region" description="Helical" evidence="1">
    <location>
        <begin position="408"/>
        <end position="426"/>
    </location>
</feature>
<feature type="transmembrane region" description="Helical" evidence="1">
    <location>
        <begin position="274"/>
        <end position="291"/>
    </location>
</feature>
<dbReference type="RefSeq" id="WP_189605962.1">
    <property type="nucleotide sequence ID" value="NZ_BMXB01000020.1"/>
</dbReference>
<keyword evidence="3" id="KW-1185">Reference proteome</keyword>
<dbReference type="AlphaFoldDB" id="A0A918SK29"/>
<feature type="transmembrane region" description="Helical" evidence="1">
    <location>
        <begin position="198"/>
        <end position="218"/>
    </location>
</feature>
<proteinExistence type="predicted"/>
<comment type="caution">
    <text evidence="2">The sequence shown here is derived from an EMBL/GenBank/DDBJ whole genome shotgun (WGS) entry which is preliminary data.</text>
</comment>
<feature type="transmembrane region" description="Helical" evidence="1">
    <location>
        <begin position="37"/>
        <end position="54"/>
    </location>
</feature>
<gene>
    <name evidence="2" type="ORF">GCM10007103_32120</name>
</gene>
<reference evidence="2" key="2">
    <citation type="submission" date="2020-09" db="EMBL/GenBank/DDBJ databases">
        <authorList>
            <person name="Sun Q."/>
            <person name="Kim S."/>
        </authorList>
    </citation>
    <scope>NUCLEOTIDE SEQUENCE</scope>
    <source>
        <strain evidence="2">KCTC 12719</strain>
    </source>
</reference>
<feature type="transmembrane region" description="Helical" evidence="1">
    <location>
        <begin position="113"/>
        <end position="135"/>
    </location>
</feature>
<dbReference type="EMBL" id="BMXB01000020">
    <property type="protein sequence ID" value="GHA48849.1"/>
    <property type="molecule type" value="Genomic_DNA"/>
</dbReference>
<feature type="transmembrane region" description="Helical" evidence="1">
    <location>
        <begin position="225"/>
        <end position="243"/>
    </location>
</feature>
<keyword evidence="1" id="KW-1133">Transmembrane helix</keyword>
<name>A0A918SK29_9FLAO</name>
<feature type="transmembrane region" description="Helical" evidence="1">
    <location>
        <begin position="60"/>
        <end position="78"/>
    </location>
</feature>
<feature type="transmembrane region" description="Helical" evidence="1">
    <location>
        <begin position="90"/>
        <end position="107"/>
    </location>
</feature>
<dbReference type="Proteomes" id="UP000610456">
    <property type="component" value="Unassembled WGS sequence"/>
</dbReference>
<reference evidence="2" key="1">
    <citation type="journal article" date="2014" name="Int. J. Syst. Evol. Microbiol.">
        <title>Complete genome sequence of Corynebacterium casei LMG S-19264T (=DSM 44701T), isolated from a smear-ripened cheese.</title>
        <authorList>
            <consortium name="US DOE Joint Genome Institute (JGI-PGF)"/>
            <person name="Walter F."/>
            <person name="Albersmeier A."/>
            <person name="Kalinowski J."/>
            <person name="Ruckert C."/>
        </authorList>
    </citation>
    <scope>NUCLEOTIDE SEQUENCE</scope>
    <source>
        <strain evidence="2">KCTC 12719</strain>
    </source>
</reference>
<keyword evidence="1" id="KW-0472">Membrane</keyword>
<evidence type="ECO:0000313" key="3">
    <source>
        <dbReference type="Proteomes" id="UP000610456"/>
    </source>
</evidence>
<feature type="transmembrane region" description="Helical" evidence="1">
    <location>
        <begin position="249"/>
        <end position="267"/>
    </location>
</feature>
<evidence type="ECO:0000313" key="2">
    <source>
        <dbReference type="EMBL" id="GHA48849.1"/>
    </source>
</evidence>
<feature type="transmembrane region" description="Helical" evidence="1">
    <location>
        <begin position="142"/>
        <end position="163"/>
    </location>
</feature>
<sequence length="458" mass="50486">MDHNATHLITRDAQAKEAWSSDISLVTHERHIVKKMIWLYFGLLLMEGALRKWILPGLATPLLVVRDPVAILIIFYAVRKGLWTPGIYTLLIWATTILSFATALILGHGNVLVALYGLRITVIQFPLIFVIGAILNKEDVLVLGRVLLWICIAMTILVAIQFYSPQSAWVNRGVGGNMAGSGFSGAAGFYRVPGTFSFTNGLSLFYGLAAAFIFYFWAAGENEKVSRVVLVLSSCALLAAIPLSISRMLLFEIVLSALFLIIISFRNPRFIKKFLVLAIIILLLFSVIGKFEFFQTASSAFTERFTAANEVEGGMEGVLVDRLLGGMITAITNENFTFWGAGLGMGTSGGAELLMGDKRGDYLIAEDEWGRIIGEMGLILGLILVGVRIILSFRLLHRSWVTIKKNNILPWMLMSFGFANILQGQWSQPTNLGFVVFIGGLVIASFNEQKASYEDHSV</sequence>
<protein>
    <submittedName>
        <fullName evidence="2">Uncharacterized protein</fullName>
    </submittedName>
</protein>
<evidence type="ECO:0000256" key="1">
    <source>
        <dbReference type="SAM" id="Phobius"/>
    </source>
</evidence>